<protein>
    <submittedName>
        <fullName evidence="1">Uncharacterized protein</fullName>
    </submittedName>
</protein>
<evidence type="ECO:0000313" key="1">
    <source>
        <dbReference type="EMBL" id="GBL71987.1"/>
    </source>
</evidence>
<reference evidence="1 2" key="1">
    <citation type="journal article" date="2019" name="Sci. Rep.">
        <title>Orb-weaving spider Araneus ventricosus genome elucidates the spidroin gene catalogue.</title>
        <authorList>
            <person name="Kono N."/>
            <person name="Nakamura H."/>
            <person name="Ohtoshi R."/>
            <person name="Moran D.A.P."/>
            <person name="Shinohara A."/>
            <person name="Yoshida Y."/>
            <person name="Fujiwara M."/>
            <person name="Mori M."/>
            <person name="Tomita M."/>
            <person name="Arakawa K."/>
        </authorList>
    </citation>
    <scope>NUCLEOTIDE SEQUENCE [LARGE SCALE GENOMIC DNA]</scope>
</reference>
<comment type="caution">
    <text evidence="1">The sequence shown here is derived from an EMBL/GenBank/DDBJ whole genome shotgun (WGS) entry which is preliminary data.</text>
</comment>
<dbReference type="Proteomes" id="UP000499080">
    <property type="component" value="Unassembled WGS sequence"/>
</dbReference>
<gene>
    <name evidence="1" type="ORF">AVEN_115026_1</name>
</gene>
<dbReference type="EMBL" id="BGPR01000001">
    <property type="protein sequence ID" value="GBL71987.1"/>
    <property type="molecule type" value="Genomic_DNA"/>
</dbReference>
<accession>A0A4Y1ZXJ2</accession>
<dbReference type="AlphaFoldDB" id="A0A4Y1ZXJ2"/>
<name>A0A4Y1ZXJ2_ARAVE</name>
<evidence type="ECO:0000313" key="2">
    <source>
        <dbReference type="Proteomes" id="UP000499080"/>
    </source>
</evidence>
<organism evidence="1 2">
    <name type="scientific">Araneus ventricosus</name>
    <name type="common">Orbweaver spider</name>
    <name type="synonym">Epeira ventricosa</name>
    <dbReference type="NCBI Taxonomy" id="182803"/>
    <lineage>
        <taxon>Eukaryota</taxon>
        <taxon>Metazoa</taxon>
        <taxon>Ecdysozoa</taxon>
        <taxon>Arthropoda</taxon>
        <taxon>Chelicerata</taxon>
        <taxon>Arachnida</taxon>
        <taxon>Araneae</taxon>
        <taxon>Araneomorphae</taxon>
        <taxon>Entelegynae</taxon>
        <taxon>Araneoidea</taxon>
        <taxon>Araneidae</taxon>
        <taxon>Araneus</taxon>
    </lineage>
</organism>
<sequence>MRIIAGAEVLSSAPNSSNYNVKGILSFASTDPNFPNIRRIRKNVEGNISAFRFPRMHQKSENSNTDIPRTAHRDIPRTAQRDIIYRINIFGSEKVVF</sequence>
<proteinExistence type="predicted"/>
<keyword evidence="2" id="KW-1185">Reference proteome</keyword>